<evidence type="ECO:0000256" key="4">
    <source>
        <dbReference type="ARBA" id="ARBA00023224"/>
    </source>
</evidence>
<dbReference type="PANTHER" id="PTHR10519:SF74">
    <property type="entry name" value="GAMMA-AMINOBUTYRIC ACID TYPE B RECEPTOR SUBUNIT 2"/>
    <property type="match status" value="1"/>
</dbReference>
<evidence type="ECO:0000256" key="1">
    <source>
        <dbReference type="ARBA" id="ARBA00023040"/>
    </source>
</evidence>
<dbReference type="AlphaFoldDB" id="A0AA35X771"/>
<keyword evidence="1" id="KW-0297">G-protein coupled receptor</keyword>
<feature type="non-terminal residue" evidence="5">
    <location>
        <position position="1"/>
    </location>
</feature>
<dbReference type="EMBL" id="CASHTH010003686">
    <property type="protein sequence ID" value="CAI8047948.1"/>
    <property type="molecule type" value="Genomic_DNA"/>
</dbReference>
<proteinExistence type="predicted"/>
<feature type="non-terminal residue" evidence="5">
    <location>
        <position position="110"/>
    </location>
</feature>
<organism evidence="5 6">
    <name type="scientific">Geodia barretti</name>
    <name type="common">Barrett's horny sponge</name>
    <dbReference type="NCBI Taxonomy" id="519541"/>
    <lineage>
        <taxon>Eukaryota</taxon>
        <taxon>Metazoa</taxon>
        <taxon>Porifera</taxon>
        <taxon>Demospongiae</taxon>
        <taxon>Heteroscleromorpha</taxon>
        <taxon>Tetractinellida</taxon>
        <taxon>Astrophorina</taxon>
        <taxon>Geodiidae</taxon>
        <taxon>Geodia</taxon>
    </lineage>
</organism>
<gene>
    <name evidence="5" type="ORF">GBAR_LOCUS26508</name>
</gene>
<reference evidence="5" key="1">
    <citation type="submission" date="2023-03" db="EMBL/GenBank/DDBJ databases">
        <authorList>
            <person name="Steffen K."/>
            <person name="Cardenas P."/>
        </authorList>
    </citation>
    <scope>NUCLEOTIDE SEQUENCE</scope>
</reference>
<dbReference type="InterPro" id="IPR002455">
    <property type="entry name" value="GPCR3_GABA-B"/>
</dbReference>
<evidence type="ECO:0000256" key="2">
    <source>
        <dbReference type="ARBA" id="ARBA00023170"/>
    </source>
</evidence>
<keyword evidence="6" id="KW-1185">Reference proteome</keyword>
<dbReference type="Proteomes" id="UP001174909">
    <property type="component" value="Unassembled WGS sequence"/>
</dbReference>
<comment type="caution">
    <text evidence="5">The sequence shown here is derived from an EMBL/GenBank/DDBJ whole genome shotgun (WGS) entry which is preliminary data.</text>
</comment>
<keyword evidence="2 5" id="KW-0675">Receptor</keyword>
<evidence type="ECO:0000256" key="3">
    <source>
        <dbReference type="ARBA" id="ARBA00023180"/>
    </source>
</evidence>
<dbReference type="GO" id="GO:0004965">
    <property type="term" value="F:G protein-coupled GABA receptor activity"/>
    <property type="evidence" value="ECO:0007669"/>
    <property type="project" value="InterPro"/>
</dbReference>
<keyword evidence="3" id="KW-0325">Glycoprotein</keyword>
<dbReference type="GO" id="GO:0038039">
    <property type="term" value="C:G protein-coupled receptor heterodimeric complex"/>
    <property type="evidence" value="ECO:0007669"/>
    <property type="project" value="TreeGrafter"/>
</dbReference>
<accession>A0AA35X771</accession>
<name>A0AA35X771_GEOBA</name>
<sequence>QHNITVAHRELLPSSVSSVSDLLGEEDDYRIIFLNVNPAPAREILCEAYHRGHSIPFYTWILYGWYDSGWWKTPHSIGTGSENCTDEQISSVLEYSFALRCVSHAIRQGR</sequence>
<dbReference type="Gene3D" id="3.40.50.2300">
    <property type="match status" value="1"/>
</dbReference>
<dbReference type="SUPFAM" id="SSF53822">
    <property type="entry name" value="Periplasmic binding protein-like I"/>
    <property type="match status" value="1"/>
</dbReference>
<dbReference type="InterPro" id="IPR028082">
    <property type="entry name" value="Peripla_BP_I"/>
</dbReference>
<evidence type="ECO:0000313" key="5">
    <source>
        <dbReference type="EMBL" id="CAI8047948.1"/>
    </source>
</evidence>
<protein>
    <submittedName>
        <fullName evidence="5">Gamma-aminobutyric acid type B receptor subunit 1</fullName>
    </submittedName>
</protein>
<keyword evidence="4" id="KW-0807">Transducer</keyword>
<evidence type="ECO:0000313" key="6">
    <source>
        <dbReference type="Proteomes" id="UP001174909"/>
    </source>
</evidence>
<dbReference type="PANTHER" id="PTHR10519">
    <property type="entry name" value="GABA-B RECEPTOR"/>
    <property type="match status" value="1"/>
</dbReference>
<dbReference type="GO" id="GO:0007214">
    <property type="term" value="P:gamma-aminobutyric acid signaling pathway"/>
    <property type="evidence" value="ECO:0007669"/>
    <property type="project" value="TreeGrafter"/>
</dbReference>